<evidence type="ECO:0000256" key="2">
    <source>
        <dbReference type="ARBA" id="ARBA00008472"/>
    </source>
</evidence>
<protein>
    <recommendedName>
        <fullName evidence="3 9">NADH-ubiquinone oxidoreductase chain 3</fullName>
        <ecNumber evidence="9">7.1.1.2</ecNumber>
    </recommendedName>
</protein>
<dbReference type="PANTHER" id="PTHR11058">
    <property type="entry name" value="NADH-UBIQUINONE OXIDOREDUCTASE CHAIN 3"/>
    <property type="match status" value="1"/>
</dbReference>
<proteinExistence type="inferred from homology"/>
<comment type="similarity">
    <text evidence="2 9">Belongs to the complex I subunit 3 family.</text>
</comment>
<evidence type="ECO:0000256" key="5">
    <source>
        <dbReference type="ARBA" id="ARBA00022692"/>
    </source>
</evidence>
<dbReference type="InterPro" id="IPR000440">
    <property type="entry name" value="NADH_UbQ/plastoQ_OxRdtase_su3"/>
</dbReference>
<comment type="function">
    <text evidence="9">Core subunit of the mitochondrial membrane respiratory chain NADH dehydrogenase (Complex I) which catalyzes electron transfer from NADH through the respiratory chain, using ubiquinone as an electron acceptor. Essential for the catalytic activity of complex I.</text>
</comment>
<dbReference type="AlphaFoldDB" id="A0A3G4RY78"/>
<evidence type="ECO:0000256" key="1">
    <source>
        <dbReference type="ARBA" id="ARBA00004370"/>
    </source>
</evidence>
<dbReference type="GO" id="GO:0031966">
    <property type="term" value="C:mitochondrial membrane"/>
    <property type="evidence" value="ECO:0007669"/>
    <property type="project" value="UniProtKB-SubCell"/>
</dbReference>
<dbReference type="GO" id="GO:0030964">
    <property type="term" value="C:NADH dehydrogenase complex"/>
    <property type="evidence" value="ECO:0007669"/>
    <property type="project" value="TreeGrafter"/>
</dbReference>
<accession>A0A3G4RY78</accession>
<evidence type="ECO:0000313" key="10">
    <source>
        <dbReference type="EMBL" id="AYU71300.1"/>
    </source>
</evidence>
<geneLocation type="mitochondrion" evidence="10"/>
<keyword evidence="6 9" id="KW-1133">Transmembrane helix</keyword>
<evidence type="ECO:0000256" key="8">
    <source>
        <dbReference type="ARBA" id="ARBA00049551"/>
    </source>
</evidence>
<dbReference type="Pfam" id="PF00507">
    <property type="entry name" value="Oxidored_q4"/>
    <property type="match status" value="1"/>
</dbReference>
<evidence type="ECO:0000256" key="9">
    <source>
        <dbReference type="RuleBase" id="RU003640"/>
    </source>
</evidence>
<evidence type="ECO:0000256" key="4">
    <source>
        <dbReference type="ARBA" id="ARBA00022448"/>
    </source>
</evidence>
<comment type="catalytic activity">
    <reaction evidence="8 9">
        <text>a ubiquinone + NADH + 5 H(+)(in) = a ubiquinol + NAD(+) + 4 H(+)(out)</text>
        <dbReference type="Rhea" id="RHEA:29091"/>
        <dbReference type="Rhea" id="RHEA-COMP:9565"/>
        <dbReference type="Rhea" id="RHEA-COMP:9566"/>
        <dbReference type="ChEBI" id="CHEBI:15378"/>
        <dbReference type="ChEBI" id="CHEBI:16389"/>
        <dbReference type="ChEBI" id="CHEBI:17976"/>
        <dbReference type="ChEBI" id="CHEBI:57540"/>
        <dbReference type="ChEBI" id="CHEBI:57945"/>
        <dbReference type="EC" id="7.1.1.2"/>
    </reaction>
</comment>
<evidence type="ECO:0000256" key="7">
    <source>
        <dbReference type="ARBA" id="ARBA00023136"/>
    </source>
</evidence>
<name>A0A3G4RY78_9COLE</name>
<evidence type="ECO:0000256" key="3">
    <source>
        <dbReference type="ARBA" id="ARBA00021007"/>
    </source>
</evidence>
<dbReference type="PANTHER" id="PTHR11058:SF9">
    <property type="entry name" value="NADH-UBIQUINONE OXIDOREDUCTASE CHAIN 3"/>
    <property type="match status" value="1"/>
</dbReference>
<keyword evidence="9" id="KW-1278">Translocase</keyword>
<comment type="subcellular location">
    <subcellularLocation>
        <location evidence="1">Membrane</location>
    </subcellularLocation>
    <subcellularLocation>
        <location evidence="9">Mitochondrion membrane</location>
        <topology evidence="9">Multi-pass membrane protein</topology>
    </subcellularLocation>
</comment>
<feature type="transmembrane region" description="Helical" evidence="9">
    <location>
        <begin position="86"/>
        <end position="106"/>
    </location>
</feature>
<evidence type="ECO:0000256" key="6">
    <source>
        <dbReference type="ARBA" id="ARBA00022989"/>
    </source>
</evidence>
<keyword evidence="9" id="KW-0249">Electron transport</keyword>
<gene>
    <name evidence="10" type="primary">nad3</name>
</gene>
<dbReference type="Gene3D" id="1.20.58.1610">
    <property type="entry name" value="NADH:ubiquinone/plastoquinone oxidoreductase, chain 3"/>
    <property type="match status" value="1"/>
</dbReference>
<keyword evidence="9" id="KW-0830">Ubiquinone</keyword>
<keyword evidence="7 9" id="KW-0472">Membrane</keyword>
<dbReference type="EC" id="7.1.1.2" evidence="9"/>
<feature type="transmembrane region" description="Helical" evidence="9">
    <location>
        <begin position="58"/>
        <end position="80"/>
    </location>
</feature>
<dbReference type="EMBL" id="MH923241">
    <property type="protein sequence ID" value="AYU71300.1"/>
    <property type="molecule type" value="Genomic_DNA"/>
</dbReference>
<sequence>MMNLISTLSMIIMLISIIMMLMAILLSKKEISDREKSTPFECGFNPKNSARTPFSLQFFLIAIMFLIFDIEITLILPFIFELSSNFLMISLVFSVFIMILLVGLYHEWLQGMLSWKI</sequence>
<dbReference type="InterPro" id="IPR038430">
    <property type="entry name" value="NDAH_ubi_oxred_su3_sf"/>
</dbReference>
<reference evidence="10" key="1">
    <citation type="journal article" date="2015" name="Mol. Biol. Evol.">
        <title>Soup to Tree: The Phylogeny of Beetles Inferred by Mitochondrial Metagenomics of a Bornean Rainforest Sample.</title>
        <authorList>
            <person name="Crampton-Platt A."/>
            <person name="Timmermans M.J."/>
            <person name="Gimmel M.L."/>
            <person name="Kutty S.N."/>
            <person name="Cockerill T.D."/>
            <person name="Vun Khen C."/>
            <person name="Vogler A.P."/>
        </authorList>
    </citation>
    <scope>NUCLEOTIDE SEQUENCE</scope>
</reference>
<keyword evidence="4 9" id="KW-0813">Transport</keyword>
<keyword evidence="5 9" id="KW-0812">Transmembrane</keyword>
<dbReference type="GO" id="GO:0008137">
    <property type="term" value="F:NADH dehydrogenase (ubiquinone) activity"/>
    <property type="evidence" value="ECO:0007669"/>
    <property type="project" value="UniProtKB-UniRule"/>
</dbReference>
<keyword evidence="9" id="KW-0520">NAD</keyword>
<keyword evidence="9" id="KW-0679">Respiratory chain</keyword>
<feature type="transmembrane region" description="Helical" evidence="9">
    <location>
        <begin position="6"/>
        <end position="26"/>
    </location>
</feature>
<keyword evidence="9 10" id="KW-0496">Mitochondrion</keyword>
<organism evidence="10">
    <name type="scientific">Eucnemidae sp. 4 ACP-2013</name>
    <dbReference type="NCBI Taxonomy" id="1434503"/>
    <lineage>
        <taxon>Eukaryota</taxon>
        <taxon>Metazoa</taxon>
        <taxon>Ecdysozoa</taxon>
        <taxon>Arthropoda</taxon>
        <taxon>Hexapoda</taxon>
        <taxon>Insecta</taxon>
        <taxon>Pterygota</taxon>
        <taxon>Neoptera</taxon>
        <taxon>Endopterygota</taxon>
        <taxon>Coleoptera</taxon>
        <taxon>Polyphaga</taxon>
        <taxon>Elateriformia</taxon>
        <taxon>Elateroidea</taxon>
        <taxon>Eucnemidae</taxon>
    </lineage>
</organism>
<reference evidence="10" key="2">
    <citation type="submission" date="2018-09" db="EMBL/GenBank/DDBJ databases">
        <authorList>
            <person name="James G."/>
        </authorList>
    </citation>
    <scope>NUCLEOTIDE SEQUENCE</scope>
</reference>